<keyword evidence="2" id="KW-1185">Reference proteome</keyword>
<evidence type="ECO:0008006" key="3">
    <source>
        <dbReference type="Google" id="ProtNLM"/>
    </source>
</evidence>
<evidence type="ECO:0000313" key="1">
    <source>
        <dbReference type="EMBL" id="SLN54390.1"/>
    </source>
</evidence>
<dbReference type="EMBL" id="FWFO01000002">
    <property type="protein sequence ID" value="SLN54390.1"/>
    <property type="molecule type" value="Genomic_DNA"/>
</dbReference>
<dbReference type="Gene3D" id="1.10.287.1080">
    <property type="entry name" value="MazG-like"/>
    <property type="match status" value="1"/>
</dbReference>
<protein>
    <recommendedName>
        <fullName evidence="3">MazG nucleotide pyrophosphohydrolase domain protein</fullName>
    </recommendedName>
</protein>
<dbReference type="Proteomes" id="UP000193077">
    <property type="component" value="Unassembled WGS sequence"/>
</dbReference>
<name>A0A1Y5T308_9RHOB</name>
<gene>
    <name evidence="1" type="ORF">TRL7639_02849</name>
</gene>
<proteinExistence type="predicted"/>
<accession>A0A1Y5T308</accession>
<reference evidence="1 2" key="1">
    <citation type="submission" date="2017-03" db="EMBL/GenBank/DDBJ databases">
        <authorList>
            <person name="Afonso C.L."/>
            <person name="Miller P.J."/>
            <person name="Scott M.A."/>
            <person name="Spackman E."/>
            <person name="Goraichik I."/>
            <person name="Dimitrov K.M."/>
            <person name="Suarez D.L."/>
            <person name="Swayne D.E."/>
        </authorList>
    </citation>
    <scope>NUCLEOTIDE SEQUENCE [LARGE SCALE GENOMIC DNA]</scope>
    <source>
        <strain evidence="1 2">CECT 7639</strain>
    </source>
</reference>
<dbReference type="SUPFAM" id="SSF101386">
    <property type="entry name" value="all-alpha NTP pyrophosphatases"/>
    <property type="match status" value="1"/>
</dbReference>
<dbReference type="CDD" id="cd11538">
    <property type="entry name" value="NTP-PPase_u1"/>
    <property type="match status" value="1"/>
</dbReference>
<organism evidence="1 2">
    <name type="scientific">Falsiruegeria litorea R37</name>
    <dbReference type="NCBI Taxonomy" id="1200284"/>
    <lineage>
        <taxon>Bacteria</taxon>
        <taxon>Pseudomonadati</taxon>
        <taxon>Pseudomonadota</taxon>
        <taxon>Alphaproteobacteria</taxon>
        <taxon>Rhodobacterales</taxon>
        <taxon>Roseobacteraceae</taxon>
        <taxon>Falsiruegeria</taxon>
    </lineage>
</organism>
<dbReference type="AlphaFoldDB" id="A0A1Y5T308"/>
<evidence type="ECO:0000313" key="2">
    <source>
        <dbReference type="Proteomes" id="UP000193077"/>
    </source>
</evidence>
<sequence>MEQEEIMDERLSDLTDLARRISDLYAERFDVERDATWYLGKMSEELGEVTSAYLKLAGQGRGAGSRADLENEVADLLGFVLLFADWQGIDPGKALQRKWGSYLEAEKV</sequence>